<dbReference type="EMBL" id="VUMT01000008">
    <property type="protein sequence ID" value="MSS63638.1"/>
    <property type="molecule type" value="Genomic_DNA"/>
</dbReference>
<gene>
    <name evidence="1" type="ORF">FYJ58_07075</name>
</gene>
<dbReference type="Proteomes" id="UP000482209">
    <property type="component" value="Unassembled WGS sequence"/>
</dbReference>
<dbReference type="NCBIfam" id="TIGR03984">
    <property type="entry name" value="CRISPR-associated protein Csx19"/>
    <property type="match status" value="1"/>
</dbReference>
<evidence type="ECO:0000313" key="2">
    <source>
        <dbReference type="Proteomes" id="UP000482209"/>
    </source>
</evidence>
<proteinExistence type="predicted"/>
<dbReference type="RefSeq" id="WP_154519036.1">
    <property type="nucleotide sequence ID" value="NZ_VUMT01000008.1"/>
</dbReference>
<dbReference type="InterPro" id="IPR023815">
    <property type="entry name" value="CRISPR-assoc_Csx19"/>
</dbReference>
<sequence>MPELKELEQITVEIKKDIKPEQCICEVRNKFNKEAYLYAVLEYGVALGKYKNELYIGLYDVGKQHSQKLPMEYVREFRVFDEEKELRFVRMKDNFIMRYCLDVDRFSNRKKEIIYYFDEKQKIFGSVKNELALIKHDKEKWSILESKRGSKIVVPFQLKREEELGLMIRYYVQFPDATDEVGLVNVVDERLLKICDWEENVNE</sequence>
<accession>A0A6L5XZJ5</accession>
<keyword evidence="2" id="KW-1185">Reference proteome</keyword>
<dbReference type="AlphaFoldDB" id="A0A6L5XZJ5"/>
<reference evidence="1 2" key="1">
    <citation type="submission" date="2019-08" db="EMBL/GenBank/DDBJ databases">
        <title>In-depth cultivation of the pig gut microbiome towards novel bacterial diversity and tailored functional studies.</title>
        <authorList>
            <person name="Wylensek D."/>
            <person name="Hitch T.C.A."/>
            <person name="Clavel T."/>
        </authorList>
    </citation>
    <scope>NUCLEOTIDE SEQUENCE [LARGE SCALE GENOMIC DNA]</scope>
    <source>
        <strain evidence="1 2">WCA-693-APC-MOT-I</strain>
    </source>
</reference>
<evidence type="ECO:0000313" key="1">
    <source>
        <dbReference type="EMBL" id="MSS63638.1"/>
    </source>
</evidence>
<organism evidence="1 2">
    <name type="scientific">Velocimicrobium porci</name>
    <dbReference type="NCBI Taxonomy" id="2606634"/>
    <lineage>
        <taxon>Bacteria</taxon>
        <taxon>Bacillati</taxon>
        <taxon>Bacillota</taxon>
        <taxon>Clostridia</taxon>
        <taxon>Lachnospirales</taxon>
        <taxon>Lachnospiraceae</taxon>
        <taxon>Velocimicrobium</taxon>
    </lineage>
</organism>
<name>A0A6L5XZJ5_9FIRM</name>
<protein>
    <submittedName>
        <fullName evidence="1">Uncharacterized protein</fullName>
    </submittedName>
</protein>
<comment type="caution">
    <text evidence="1">The sequence shown here is derived from an EMBL/GenBank/DDBJ whole genome shotgun (WGS) entry which is preliminary data.</text>
</comment>